<evidence type="ECO:0000256" key="2">
    <source>
        <dbReference type="ARBA" id="ARBA00022448"/>
    </source>
</evidence>
<keyword evidence="8" id="KW-0408">Iron</keyword>
<keyword evidence="4" id="KW-0001">2Fe-2S</keyword>
<accession>A0ABT3TKB2</accession>
<evidence type="ECO:0000313" key="12">
    <source>
        <dbReference type="EMBL" id="MCX2982748.1"/>
    </source>
</evidence>
<proteinExistence type="inferred from homology"/>
<evidence type="ECO:0000256" key="9">
    <source>
        <dbReference type="ARBA" id="ARBA00023014"/>
    </source>
</evidence>
<dbReference type="Gene3D" id="2.10.240.10">
    <property type="entry name" value="Dihydroorotate dehydrogenase, electron transfer subunit"/>
    <property type="match status" value="1"/>
</dbReference>
<evidence type="ECO:0000256" key="7">
    <source>
        <dbReference type="ARBA" id="ARBA00022982"/>
    </source>
</evidence>
<dbReference type="RefSeq" id="WP_279246778.1">
    <property type="nucleotide sequence ID" value="NZ_SHNN01000004.1"/>
</dbReference>
<gene>
    <name evidence="12" type="ORF">EYC98_17940</name>
</gene>
<dbReference type="PANTHER" id="PTHR43513">
    <property type="entry name" value="DIHYDROOROTATE DEHYDROGENASE B (NAD(+)), ELECTRON TRANSFER SUBUNIT"/>
    <property type="match status" value="1"/>
</dbReference>
<comment type="caution">
    <text evidence="12">The sequence shown here is derived from an EMBL/GenBank/DDBJ whole genome shotgun (WGS) entry which is preliminary data.</text>
</comment>
<dbReference type="PIRSF" id="PIRSF006816">
    <property type="entry name" value="Cyc3_hyd_g"/>
    <property type="match status" value="1"/>
</dbReference>
<keyword evidence="9" id="KW-0411">Iron-sulfur</keyword>
<dbReference type="InterPro" id="IPR037117">
    <property type="entry name" value="Dihydroorotate_DH_ele_sf"/>
</dbReference>
<reference evidence="12" key="1">
    <citation type="submission" date="2019-02" db="EMBL/GenBank/DDBJ databases">
        <authorList>
            <person name="Li S.-H."/>
        </authorList>
    </citation>
    <scope>NUCLEOTIDE SEQUENCE</scope>
    <source>
        <strain evidence="12">IMCC14734</strain>
    </source>
</reference>
<dbReference type="Pfam" id="PF00175">
    <property type="entry name" value="NAD_binding_1"/>
    <property type="match status" value="1"/>
</dbReference>
<sequence>MKYLHTRITEVTYPARDHALLRFAAAAEDIPAVPGEFVMIRGDWGCHPVLPRAFSLVESGAHGAVLVKAIGPGTQLLESMKVDDELVVFGALGKGYRIDDSGLRPVLVAGGVGVAPLLFLARELAARGQRPLFLYGAGTEHDLPLADEIAEVAELIITTEDGSVGEQGLITAPLQRALQDGADSIVYTCGPNGMLKAVAGVSQSHNTPCQVALEAPMACGMGTCKGCAVPIPDGSFKYVCYDGPVFDAEVIYGAADE</sequence>
<dbReference type="PRINTS" id="PR00409">
    <property type="entry name" value="PHDIOXRDTASE"/>
</dbReference>
<dbReference type="InterPro" id="IPR017938">
    <property type="entry name" value="Riboflavin_synthase-like_b-brl"/>
</dbReference>
<organism evidence="12 13">
    <name type="scientific">Candidatus Litorirhabdus singularis</name>
    <dbReference type="NCBI Taxonomy" id="2518993"/>
    <lineage>
        <taxon>Bacteria</taxon>
        <taxon>Pseudomonadati</taxon>
        <taxon>Pseudomonadota</taxon>
        <taxon>Gammaproteobacteria</taxon>
        <taxon>Cellvibrionales</taxon>
        <taxon>Halieaceae</taxon>
        <taxon>Candidatus Litorirhabdus</taxon>
    </lineage>
</organism>
<comment type="similarity">
    <text evidence="1">Belongs to the PyrK family.</text>
</comment>
<dbReference type="PROSITE" id="PS51384">
    <property type="entry name" value="FAD_FR"/>
    <property type="match status" value="1"/>
</dbReference>
<dbReference type="SUPFAM" id="SSF63380">
    <property type="entry name" value="Riboflavin synthase domain-like"/>
    <property type="match status" value="1"/>
</dbReference>
<keyword evidence="6" id="KW-0274">FAD</keyword>
<keyword evidence="13" id="KW-1185">Reference proteome</keyword>
<protein>
    <submittedName>
        <fullName evidence="12">Dihydroorotate dehydrogenase electron transfer subunit</fullName>
    </submittedName>
</protein>
<evidence type="ECO:0000256" key="10">
    <source>
        <dbReference type="ARBA" id="ARBA00034078"/>
    </source>
</evidence>
<dbReference type="InterPro" id="IPR050353">
    <property type="entry name" value="PyrK_electron_transfer"/>
</dbReference>
<evidence type="ECO:0000259" key="11">
    <source>
        <dbReference type="PROSITE" id="PS51384"/>
    </source>
</evidence>
<evidence type="ECO:0000256" key="8">
    <source>
        <dbReference type="ARBA" id="ARBA00023004"/>
    </source>
</evidence>
<keyword evidence="5" id="KW-0479">Metal-binding</keyword>
<dbReference type="EMBL" id="SHNN01000004">
    <property type="protein sequence ID" value="MCX2982748.1"/>
    <property type="molecule type" value="Genomic_DNA"/>
</dbReference>
<dbReference type="InterPro" id="IPR019480">
    <property type="entry name" value="Dihydroorotate_DH_Fe-S-bd"/>
</dbReference>
<keyword evidence="3" id="KW-0285">Flavoprotein</keyword>
<dbReference type="InterPro" id="IPR012165">
    <property type="entry name" value="Cyt_c3_hydrogenase_gsu"/>
</dbReference>
<dbReference type="Gene3D" id="3.40.50.80">
    <property type="entry name" value="Nucleotide-binding domain of ferredoxin-NADP reductase (FNR) module"/>
    <property type="match status" value="1"/>
</dbReference>
<evidence type="ECO:0000256" key="1">
    <source>
        <dbReference type="ARBA" id="ARBA00006422"/>
    </source>
</evidence>
<evidence type="ECO:0000256" key="4">
    <source>
        <dbReference type="ARBA" id="ARBA00022714"/>
    </source>
</evidence>
<keyword evidence="2" id="KW-0813">Transport</keyword>
<evidence type="ECO:0000256" key="6">
    <source>
        <dbReference type="ARBA" id="ARBA00022827"/>
    </source>
</evidence>
<dbReference type="Proteomes" id="UP001143362">
    <property type="component" value="Unassembled WGS sequence"/>
</dbReference>
<dbReference type="InterPro" id="IPR039261">
    <property type="entry name" value="FNR_nucleotide-bd"/>
</dbReference>
<comment type="cofactor">
    <cofactor evidence="10">
        <name>[2Fe-2S] cluster</name>
        <dbReference type="ChEBI" id="CHEBI:190135"/>
    </cofactor>
</comment>
<evidence type="ECO:0000256" key="3">
    <source>
        <dbReference type="ARBA" id="ARBA00022630"/>
    </source>
</evidence>
<evidence type="ECO:0000313" key="13">
    <source>
        <dbReference type="Proteomes" id="UP001143362"/>
    </source>
</evidence>
<dbReference type="CDD" id="cd06218">
    <property type="entry name" value="DHOD_e_trans"/>
    <property type="match status" value="1"/>
</dbReference>
<dbReference type="Pfam" id="PF10418">
    <property type="entry name" value="DHODB_Fe-S_bind"/>
    <property type="match status" value="1"/>
</dbReference>
<dbReference type="Gene3D" id="2.40.30.10">
    <property type="entry name" value="Translation factors"/>
    <property type="match status" value="1"/>
</dbReference>
<name>A0ABT3TKB2_9GAMM</name>
<dbReference type="InterPro" id="IPR001433">
    <property type="entry name" value="OxRdtase_FAD/NAD-bd"/>
</dbReference>
<dbReference type="PANTHER" id="PTHR43513:SF3">
    <property type="entry name" value="DIHYDROOROTATE DEHYDROGENASE B (NAD(+)), ELECTRON TRANSFER SUBUNIT-RELATED"/>
    <property type="match status" value="1"/>
</dbReference>
<dbReference type="InterPro" id="IPR017927">
    <property type="entry name" value="FAD-bd_FR_type"/>
</dbReference>
<evidence type="ECO:0000256" key="5">
    <source>
        <dbReference type="ARBA" id="ARBA00022723"/>
    </source>
</evidence>
<dbReference type="SUPFAM" id="SSF52343">
    <property type="entry name" value="Ferredoxin reductase-like, C-terminal NADP-linked domain"/>
    <property type="match status" value="1"/>
</dbReference>
<feature type="domain" description="FAD-binding FR-type" evidence="11">
    <location>
        <begin position="1"/>
        <end position="98"/>
    </location>
</feature>
<keyword evidence="7" id="KW-0249">Electron transport</keyword>